<dbReference type="PANTHER" id="PTHR46370">
    <property type="entry name" value="GPALPP MOTIFS-CONTAINING PROTEIN 1"/>
    <property type="match status" value="1"/>
</dbReference>
<accession>A0A4Z2BF77</accession>
<evidence type="ECO:0000256" key="2">
    <source>
        <dbReference type="SAM" id="MobiDB-lite"/>
    </source>
</evidence>
<dbReference type="InterPro" id="IPR022226">
    <property type="entry name" value="DUF3752"/>
</dbReference>
<dbReference type="Pfam" id="PF12572">
    <property type="entry name" value="DUF3752"/>
    <property type="match status" value="2"/>
</dbReference>
<evidence type="ECO:0000256" key="1">
    <source>
        <dbReference type="ARBA" id="ARBA00023489"/>
    </source>
</evidence>
<comment type="caution">
    <text evidence="4">The sequence shown here is derived from an EMBL/GenBank/DDBJ whole genome shotgun (WGS) entry which is preliminary data.</text>
</comment>
<dbReference type="AlphaFoldDB" id="A0A4Z2BF77"/>
<feature type="compositionally biased region" description="Basic and acidic residues" evidence="2">
    <location>
        <begin position="214"/>
        <end position="256"/>
    </location>
</feature>
<dbReference type="InterPro" id="IPR046331">
    <property type="entry name" value="GPAM1-like"/>
</dbReference>
<dbReference type="Proteomes" id="UP000516260">
    <property type="component" value="Chromosome 3"/>
</dbReference>
<evidence type="ECO:0000313" key="5">
    <source>
        <dbReference type="Proteomes" id="UP000516260"/>
    </source>
</evidence>
<sequence length="383" mass="43588">MESNALIGPALPPMFKKKEDDEDSEDETTFSGPALPPGYKRAEPSSSDENEPELSSKRAKTTHTRSDNSTGKTKEPENDEDDGFFGPALPPGFKKQENSPDRHALPPGFCRAPYENDADNDDGDADAFLGPALPPGYKADSSSSEDEDVIGPMPSRGPNEDTLALDFERRARRMKEKLTGEDAPEVLTRDTWMTELPPELQHIGLGARTFKKRSGPENKDRSIWTDTPEDRERKAKERLEKKEKGEEEKHDAPQLTQKDLEMAEKVSKYNCKLLFSNIRFVNVTWLHQRSFVLSLFLIPLKPLNLCPSCNQESKRAESLMNLHAKKMKEKAKEKANTPVERRPFDRDEDLQVNRFDEAQKQRLLKKSQELNTRFSHSKDKMFL</sequence>
<evidence type="ECO:0000313" key="4">
    <source>
        <dbReference type="EMBL" id="TNM90943.1"/>
    </source>
</evidence>
<name>A0A4Z2BF77_9TELE</name>
<protein>
    <recommendedName>
        <fullName evidence="1">GPALPP motifs-containing protein 1</fullName>
    </recommendedName>
</protein>
<evidence type="ECO:0000259" key="3">
    <source>
        <dbReference type="Pfam" id="PF12572"/>
    </source>
</evidence>
<reference evidence="4 5" key="1">
    <citation type="submission" date="2019-04" db="EMBL/GenBank/DDBJ databases">
        <title>The sequence and de novo assembly of Takifugu bimaculatus genome using PacBio and Hi-C technologies.</title>
        <authorList>
            <person name="Xu P."/>
            <person name="Liu B."/>
            <person name="Zhou Z."/>
        </authorList>
    </citation>
    <scope>NUCLEOTIDE SEQUENCE [LARGE SCALE GENOMIC DNA]</scope>
    <source>
        <strain evidence="4">TB-2018</strain>
        <tissue evidence="4">Muscle</tissue>
    </source>
</reference>
<dbReference type="PANTHER" id="PTHR46370:SF1">
    <property type="entry name" value="GPALPP MOTIFS-CONTAINING PROTEIN 1"/>
    <property type="match status" value="1"/>
</dbReference>
<keyword evidence="5" id="KW-1185">Reference proteome</keyword>
<dbReference type="EMBL" id="SWLE01000016">
    <property type="protein sequence ID" value="TNM90943.1"/>
    <property type="molecule type" value="Genomic_DNA"/>
</dbReference>
<feature type="region of interest" description="Disordered" evidence="2">
    <location>
        <begin position="204"/>
        <end position="256"/>
    </location>
</feature>
<feature type="compositionally biased region" description="Basic and acidic residues" evidence="2">
    <location>
        <begin position="94"/>
        <end position="104"/>
    </location>
</feature>
<feature type="domain" description="DUF3752" evidence="3">
    <location>
        <begin position="205"/>
        <end position="271"/>
    </location>
</feature>
<feature type="compositionally biased region" description="Acidic residues" evidence="2">
    <location>
        <begin position="116"/>
        <end position="125"/>
    </location>
</feature>
<feature type="region of interest" description="Disordered" evidence="2">
    <location>
        <begin position="1"/>
        <end position="162"/>
    </location>
</feature>
<gene>
    <name evidence="4" type="ORF">fugu_003232</name>
</gene>
<proteinExistence type="predicted"/>
<feature type="domain" description="DUF3752" evidence="3">
    <location>
        <begin position="311"/>
        <end position="375"/>
    </location>
</feature>
<organism evidence="4 5">
    <name type="scientific">Takifugu bimaculatus</name>
    <dbReference type="NCBI Taxonomy" id="433685"/>
    <lineage>
        <taxon>Eukaryota</taxon>
        <taxon>Metazoa</taxon>
        <taxon>Chordata</taxon>
        <taxon>Craniata</taxon>
        <taxon>Vertebrata</taxon>
        <taxon>Euteleostomi</taxon>
        <taxon>Actinopterygii</taxon>
        <taxon>Neopterygii</taxon>
        <taxon>Teleostei</taxon>
        <taxon>Neoteleostei</taxon>
        <taxon>Acanthomorphata</taxon>
        <taxon>Eupercaria</taxon>
        <taxon>Tetraodontiformes</taxon>
        <taxon>Tetradontoidea</taxon>
        <taxon>Tetraodontidae</taxon>
        <taxon>Takifugu</taxon>
    </lineage>
</organism>